<dbReference type="AlphaFoldDB" id="A0A2T0SPP9"/>
<evidence type="ECO:0000259" key="4">
    <source>
        <dbReference type="Pfam" id="PF01555"/>
    </source>
</evidence>
<dbReference type="PIRSF" id="PIRSF036758">
    <property type="entry name" value="Aden_M_ParB"/>
    <property type="match status" value="1"/>
</dbReference>
<reference evidence="5 6" key="1">
    <citation type="submission" date="2018-03" db="EMBL/GenBank/DDBJ databases">
        <title>Genomic Encyclopedia of Archaeal and Bacterial Type Strains, Phase II (KMG-II): from individual species to whole genera.</title>
        <authorList>
            <person name="Goeker M."/>
        </authorList>
    </citation>
    <scope>NUCLEOTIDE SEQUENCE [LARGE SCALE GENOMIC DNA]</scope>
    <source>
        <strain evidence="5 6">DSM 44720</strain>
    </source>
</reference>
<keyword evidence="6" id="KW-1185">Reference proteome</keyword>
<sequence length="450" mass="48711">MTTPPTAAGRRVDYIPLDEVTPAHRNPKGHDTEAISRSIGHFGFAELPLLDERTGRLVAGHGRYDELVRMHAEGITPPDGVRLGPDGVWLMPVIRGWASRSDDDAEAYLVASNHITVKGGWDERGLAELLEDLADAQLLELTGFDSDDLAGLLASIEDGEPAVALTDVDDVPDAPRDPHSKLGDVWLLGGSRVLCGDATDVVAVEEMLDGDLCDAMWTDPPYGVDYVGGPRELAAKDRLAHGGKTIQNDGAAGLPDLLAGAFAVATVALRPGSPYYVAHADMARAVFEAAVRGAGWVFRQNLIWVKDAFALGHADHHYRHEPIMYGFTAGGEGRRGRGGVGWYGDNAQSTVFEVPKPARSEDHPTMKPVELIRRQLANSSRRGHLVYEPFGGSGSTLIAAHHVGADARLVELDPRYVDVICRRYQEHTGTLPILKSTGEEHDFTRERANP</sequence>
<evidence type="ECO:0000256" key="2">
    <source>
        <dbReference type="ARBA" id="ARBA00022679"/>
    </source>
</evidence>
<name>A0A2T0SPP9_9PSEU</name>
<dbReference type="Proteomes" id="UP000239494">
    <property type="component" value="Unassembled WGS sequence"/>
</dbReference>
<dbReference type="InterPro" id="IPR029063">
    <property type="entry name" value="SAM-dependent_MTases_sf"/>
</dbReference>
<keyword evidence="2" id="KW-0808">Transferase</keyword>
<evidence type="ECO:0000256" key="1">
    <source>
        <dbReference type="ARBA" id="ARBA00022603"/>
    </source>
</evidence>
<dbReference type="InterPro" id="IPR015840">
    <property type="entry name" value="DNA_MeTrfase_ParB"/>
</dbReference>
<proteinExistence type="predicted"/>
<dbReference type="InterPro" id="IPR002295">
    <property type="entry name" value="N4/N6-MTase_EcoPI_Mod-like"/>
</dbReference>
<feature type="domain" description="DNA methylase N-4/N-6" evidence="4">
    <location>
        <begin position="355"/>
        <end position="420"/>
    </location>
</feature>
<dbReference type="EMBL" id="PVTF01000014">
    <property type="protein sequence ID" value="PRY35376.1"/>
    <property type="molecule type" value="Genomic_DNA"/>
</dbReference>
<protein>
    <submittedName>
        <fullName evidence="5">DNA modification methylase</fullName>
    </submittedName>
</protein>
<accession>A0A2T0SPP9</accession>
<organism evidence="5 6">
    <name type="scientific">Umezawaea tangerina</name>
    <dbReference type="NCBI Taxonomy" id="84725"/>
    <lineage>
        <taxon>Bacteria</taxon>
        <taxon>Bacillati</taxon>
        <taxon>Actinomycetota</taxon>
        <taxon>Actinomycetes</taxon>
        <taxon>Pseudonocardiales</taxon>
        <taxon>Pseudonocardiaceae</taxon>
        <taxon>Umezawaea</taxon>
    </lineage>
</organism>
<evidence type="ECO:0000313" key="6">
    <source>
        <dbReference type="Proteomes" id="UP000239494"/>
    </source>
</evidence>
<evidence type="ECO:0000313" key="5">
    <source>
        <dbReference type="EMBL" id="PRY35376.1"/>
    </source>
</evidence>
<dbReference type="OrthoDB" id="3605108at2"/>
<dbReference type="Pfam" id="PF01555">
    <property type="entry name" value="N6_N4_Mtase"/>
    <property type="match status" value="1"/>
</dbReference>
<comment type="caution">
    <text evidence="5">The sequence shown here is derived from an EMBL/GenBank/DDBJ whole genome shotgun (WGS) entry which is preliminary data.</text>
</comment>
<dbReference type="InterPro" id="IPR002941">
    <property type="entry name" value="DNA_methylase_N4/N6"/>
</dbReference>
<dbReference type="GO" id="GO:0003677">
    <property type="term" value="F:DNA binding"/>
    <property type="evidence" value="ECO:0007669"/>
    <property type="project" value="InterPro"/>
</dbReference>
<dbReference type="SUPFAM" id="SSF53335">
    <property type="entry name" value="S-adenosyl-L-methionine-dependent methyltransferases"/>
    <property type="match status" value="1"/>
</dbReference>
<evidence type="ECO:0000256" key="3">
    <source>
        <dbReference type="ARBA" id="ARBA00022691"/>
    </source>
</evidence>
<keyword evidence="1 5" id="KW-0489">Methyltransferase</keyword>
<dbReference type="PRINTS" id="PR00506">
    <property type="entry name" value="D21N6MTFRASE"/>
</dbReference>
<dbReference type="GO" id="GO:0008170">
    <property type="term" value="F:N-methyltransferase activity"/>
    <property type="evidence" value="ECO:0007669"/>
    <property type="project" value="InterPro"/>
</dbReference>
<keyword evidence="3" id="KW-0949">S-adenosyl-L-methionine</keyword>
<dbReference type="RefSeq" id="WP_106193918.1">
    <property type="nucleotide sequence ID" value="NZ_PVTF01000014.1"/>
</dbReference>
<dbReference type="GO" id="GO:0032259">
    <property type="term" value="P:methylation"/>
    <property type="evidence" value="ECO:0007669"/>
    <property type="project" value="UniProtKB-KW"/>
</dbReference>
<gene>
    <name evidence="5" type="ORF">CLV43_114294</name>
</gene>
<dbReference type="Gene3D" id="3.40.50.150">
    <property type="entry name" value="Vaccinia Virus protein VP39"/>
    <property type="match status" value="1"/>
</dbReference>